<organism evidence="2 3">
    <name type="scientific">Phaeosphaeria nodorum (strain SN15 / ATCC MYA-4574 / FGSC 10173)</name>
    <name type="common">Glume blotch fungus</name>
    <name type="synonym">Parastagonospora nodorum</name>
    <dbReference type="NCBI Taxonomy" id="321614"/>
    <lineage>
        <taxon>Eukaryota</taxon>
        <taxon>Fungi</taxon>
        <taxon>Dikarya</taxon>
        <taxon>Ascomycota</taxon>
        <taxon>Pezizomycotina</taxon>
        <taxon>Dothideomycetes</taxon>
        <taxon>Pleosporomycetidae</taxon>
        <taxon>Pleosporales</taxon>
        <taxon>Pleosporineae</taxon>
        <taxon>Phaeosphaeriaceae</taxon>
        <taxon>Parastagonospora</taxon>
    </lineage>
</organism>
<accession>A0A7U2IAM8</accession>
<gene>
    <name evidence="2" type="ORF">JI435_423220</name>
</gene>
<sequence length="53" mass="6229">MQFDSHHYPNDGTSLKMHVGRHDSGTCRRFKLRASMTKDLSNRHHRQRPNIVA</sequence>
<dbReference type="Proteomes" id="UP000663193">
    <property type="component" value="Chromosome 20"/>
</dbReference>
<evidence type="ECO:0000256" key="1">
    <source>
        <dbReference type="SAM" id="MobiDB-lite"/>
    </source>
</evidence>
<dbReference type="VEuPathDB" id="FungiDB:JI435_423220"/>
<protein>
    <submittedName>
        <fullName evidence="2">Uncharacterized protein</fullName>
    </submittedName>
</protein>
<proteinExistence type="predicted"/>
<name>A0A7U2IAM8_PHANO</name>
<evidence type="ECO:0000313" key="3">
    <source>
        <dbReference type="Proteomes" id="UP000663193"/>
    </source>
</evidence>
<dbReference type="EMBL" id="CP069042">
    <property type="protein sequence ID" value="QRD06318.1"/>
    <property type="molecule type" value="Genomic_DNA"/>
</dbReference>
<feature type="region of interest" description="Disordered" evidence="1">
    <location>
        <begin position="1"/>
        <end position="21"/>
    </location>
</feature>
<evidence type="ECO:0000313" key="2">
    <source>
        <dbReference type="EMBL" id="QRD06318.1"/>
    </source>
</evidence>
<keyword evidence="3" id="KW-1185">Reference proteome</keyword>
<dbReference type="AlphaFoldDB" id="A0A7U2IAM8"/>
<reference evidence="3" key="1">
    <citation type="journal article" date="2021" name="BMC Genomics">
        <title>Chromosome-level genome assembly and manually-curated proteome of model necrotroph Parastagonospora nodorum Sn15 reveals a genome-wide trove of candidate effector homologs, and redundancy of virulence-related functions within an accessory chromosome.</title>
        <authorList>
            <person name="Bertazzoni S."/>
            <person name="Jones D.A.B."/>
            <person name="Phan H.T."/>
            <person name="Tan K.-C."/>
            <person name="Hane J.K."/>
        </authorList>
    </citation>
    <scope>NUCLEOTIDE SEQUENCE [LARGE SCALE GENOMIC DNA]</scope>
    <source>
        <strain evidence="3">SN15 / ATCC MYA-4574 / FGSC 10173)</strain>
    </source>
</reference>